<dbReference type="GO" id="GO:0005874">
    <property type="term" value="C:microtubule"/>
    <property type="evidence" value="ECO:0007669"/>
    <property type="project" value="InterPro"/>
</dbReference>
<dbReference type="InterPro" id="IPR057600">
    <property type="entry name" value="TORTIFOLIA1/SINE1-2_N"/>
</dbReference>
<sequence length="589" mass="64818">MANQHPSPQEIRHRVNHFMSKLSDRDTEFMAAAELSSIIPTLSADSLAPFISAVGDIRSTDKIPLRRHSLRLLSLLARSIPPSSLSPHLPRLLAAAIRRLRDPDSSVRAALVDAVRSLAAAAPPTSLVSTILRPLVDALFHEQDIHSQSVSALSISASLEECNRQGAADELSDFLLRLVPRLVKLARSPSFKAKPAVLALLGNATMSASGIGDAELRALVNCLLEFLQSQDWAARNAAAMTLTRLAAEEKNRLSGFKSSCLAAFESRRYDKVKIVRDSINRMLDEWKEIPDQKLDADSPPQPQPQSQSNNSYLKEMTSDGSCQITTTRSKISTCKSPLPVSSPVLTSKKMESNSKKNSKLVVLKKYSDRKSEIVLSDTPPYYNKPTAMERDAKISQQGGSGNHGRARLEVKRALFEKNWENKENGGSKSGARVAPFHESGLSEAMTETGVAGDHEEPKDDDLSLIRMQLVQIENQQSSLLNLLQRFMGSSQNGIHSLEARVRGIEIALDDMSRDIDASRGRGSNDDWGAKLCCRLPGAEILSSKFWRRAESSRPSRLLFYKENQRFGPRGGFINPLAEANPQFAGTKFV</sequence>
<dbReference type="InterPro" id="IPR011989">
    <property type="entry name" value="ARM-like"/>
</dbReference>
<dbReference type="Pfam" id="PF24714">
    <property type="entry name" value="TOR1L1_N"/>
    <property type="match status" value="1"/>
</dbReference>
<dbReference type="InterPro" id="IPR033337">
    <property type="entry name" value="TORTIFOLIA1/SINE1-2"/>
</dbReference>
<feature type="domain" description="TORTIFOLIA1/SINE1-2 N-terminal" evidence="3">
    <location>
        <begin position="9"/>
        <end position="288"/>
    </location>
</feature>
<proteinExistence type="predicted"/>
<dbReference type="Gene3D" id="1.25.10.10">
    <property type="entry name" value="Leucine-rich Repeat Variant"/>
    <property type="match status" value="1"/>
</dbReference>
<evidence type="ECO:0000256" key="1">
    <source>
        <dbReference type="PROSITE-ProRule" id="PRU00103"/>
    </source>
</evidence>
<dbReference type="EMBL" id="JBBWWQ010000011">
    <property type="protein sequence ID" value="KAK8935847.1"/>
    <property type="molecule type" value="Genomic_DNA"/>
</dbReference>
<dbReference type="GO" id="GO:0008017">
    <property type="term" value="F:microtubule binding"/>
    <property type="evidence" value="ECO:0007669"/>
    <property type="project" value="InterPro"/>
</dbReference>
<dbReference type="FunFam" id="1.25.10.10:FF:000549">
    <property type="entry name" value="ARM repeat superfamily protein"/>
    <property type="match status" value="1"/>
</dbReference>
<evidence type="ECO:0000259" key="3">
    <source>
        <dbReference type="Pfam" id="PF24714"/>
    </source>
</evidence>
<comment type="caution">
    <text evidence="4">The sequence shown here is derived from an EMBL/GenBank/DDBJ whole genome shotgun (WGS) entry which is preliminary data.</text>
</comment>
<dbReference type="PANTHER" id="PTHR31355">
    <property type="entry name" value="MICROTUBULE-ASSOCIATED PROTEIN TORTIFOLIA1"/>
    <property type="match status" value="1"/>
</dbReference>
<dbReference type="InterPro" id="IPR016024">
    <property type="entry name" value="ARM-type_fold"/>
</dbReference>
<evidence type="ECO:0000313" key="4">
    <source>
        <dbReference type="EMBL" id="KAK8935847.1"/>
    </source>
</evidence>
<evidence type="ECO:0000256" key="2">
    <source>
        <dbReference type="SAM" id="MobiDB-lite"/>
    </source>
</evidence>
<dbReference type="Proteomes" id="UP001418222">
    <property type="component" value="Unassembled WGS sequence"/>
</dbReference>
<name>A0AAP0BDG3_9ASPA</name>
<evidence type="ECO:0000313" key="5">
    <source>
        <dbReference type="Proteomes" id="UP001418222"/>
    </source>
</evidence>
<accession>A0AAP0BDG3</accession>
<dbReference type="InterPro" id="IPR021133">
    <property type="entry name" value="HEAT_type_2"/>
</dbReference>
<protein>
    <submittedName>
        <fullName evidence="4">Microtubule-associated protein TORTIFOLIA1</fullName>
    </submittedName>
</protein>
<dbReference type="PROSITE" id="PS50077">
    <property type="entry name" value="HEAT_REPEAT"/>
    <property type="match status" value="1"/>
</dbReference>
<dbReference type="AlphaFoldDB" id="A0AAP0BDG3"/>
<gene>
    <name evidence="4" type="primary">TOR1</name>
    <name evidence="4" type="ORF">KSP39_PZI013518</name>
</gene>
<reference evidence="4 5" key="1">
    <citation type="journal article" date="2022" name="Nat. Plants">
        <title>Genomes of leafy and leafless Platanthera orchids illuminate the evolution of mycoheterotrophy.</title>
        <authorList>
            <person name="Li M.H."/>
            <person name="Liu K.W."/>
            <person name="Li Z."/>
            <person name="Lu H.C."/>
            <person name="Ye Q.L."/>
            <person name="Zhang D."/>
            <person name="Wang J.Y."/>
            <person name="Li Y.F."/>
            <person name="Zhong Z.M."/>
            <person name="Liu X."/>
            <person name="Yu X."/>
            <person name="Liu D.K."/>
            <person name="Tu X.D."/>
            <person name="Liu B."/>
            <person name="Hao Y."/>
            <person name="Liao X.Y."/>
            <person name="Jiang Y.T."/>
            <person name="Sun W.H."/>
            <person name="Chen J."/>
            <person name="Chen Y.Q."/>
            <person name="Ai Y."/>
            <person name="Zhai J.W."/>
            <person name="Wu S.S."/>
            <person name="Zhou Z."/>
            <person name="Hsiao Y.Y."/>
            <person name="Wu W.L."/>
            <person name="Chen Y.Y."/>
            <person name="Lin Y.F."/>
            <person name="Hsu J.L."/>
            <person name="Li C.Y."/>
            <person name="Wang Z.W."/>
            <person name="Zhao X."/>
            <person name="Zhong W.Y."/>
            <person name="Ma X.K."/>
            <person name="Ma L."/>
            <person name="Huang J."/>
            <person name="Chen G.Z."/>
            <person name="Huang M.Z."/>
            <person name="Huang L."/>
            <person name="Peng D.H."/>
            <person name="Luo Y.B."/>
            <person name="Zou S.Q."/>
            <person name="Chen S.P."/>
            <person name="Lan S."/>
            <person name="Tsai W.C."/>
            <person name="Van de Peer Y."/>
            <person name="Liu Z.J."/>
        </authorList>
    </citation>
    <scope>NUCLEOTIDE SEQUENCE [LARGE SCALE GENOMIC DNA]</scope>
    <source>
        <strain evidence="4">Lor287</strain>
    </source>
</reference>
<dbReference type="SUPFAM" id="SSF48371">
    <property type="entry name" value="ARM repeat"/>
    <property type="match status" value="1"/>
</dbReference>
<organism evidence="4 5">
    <name type="scientific">Platanthera zijinensis</name>
    <dbReference type="NCBI Taxonomy" id="2320716"/>
    <lineage>
        <taxon>Eukaryota</taxon>
        <taxon>Viridiplantae</taxon>
        <taxon>Streptophyta</taxon>
        <taxon>Embryophyta</taxon>
        <taxon>Tracheophyta</taxon>
        <taxon>Spermatophyta</taxon>
        <taxon>Magnoliopsida</taxon>
        <taxon>Liliopsida</taxon>
        <taxon>Asparagales</taxon>
        <taxon>Orchidaceae</taxon>
        <taxon>Orchidoideae</taxon>
        <taxon>Orchideae</taxon>
        <taxon>Orchidinae</taxon>
        <taxon>Platanthera</taxon>
    </lineage>
</organism>
<keyword evidence="5" id="KW-1185">Reference proteome</keyword>
<feature type="region of interest" description="Disordered" evidence="2">
    <location>
        <begin position="290"/>
        <end position="319"/>
    </location>
</feature>
<dbReference type="PANTHER" id="PTHR31355:SF8">
    <property type="entry name" value="TORTIFOLIA1-LIKE PROTEIN 3"/>
    <property type="match status" value="1"/>
</dbReference>
<feature type="repeat" description="HEAT" evidence="1">
    <location>
        <begin position="92"/>
        <end position="130"/>
    </location>
</feature>